<dbReference type="Pfam" id="PF01420">
    <property type="entry name" value="Methylase_S"/>
    <property type="match status" value="2"/>
</dbReference>
<dbReference type="AlphaFoldDB" id="A0A0Z8MXS7"/>
<keyword evidence="3" id="KW-0238">DNA-binding</keyword>
<reference evidence="5 6" key="1">
    <citation type="submission" date="2016-02" db="EMBL/GenBank/DDBJ databases">
        <authorList>
            <consortium name="Pathogen Informatics"/>
        </authorList>
    </citation>
    <scope>NUCLEOTIDE SEQUENCE [LARGE SCALE GENOMIC DNA]</scope>
    <source>
        <strain evidence="5 6">SS1013</strain>
    </source>
</reference>
<dbReference type="EMBL" id="FIJK01000011">
    <property type="protein sequence ID" value="CYW16950.1"/>
    <property type="molecule type" value="Genomic_DNA"/>
</dbReference>
<accession>A0A0Z8MXS7</accession>
<evidence type="ECO:0000256" key="3">
    <source>
        <dbReference type="ARBA" id="ARBA00023125"/>
    </source>
</evidence>
<dbReference type="RefSeq" id="WP_044766460.1">
    <property type="nucleotide sequence ID" value="NZ_CEIH01000016.1"/>
</dbReference>
<dbReference type="Gene3D" id="1.10.287.1120">
    <property type="entry name" value="Bipartite methylase S protein"/>
    <property type="match status" value="1"/>
</dbReference>
<comment type="similarity">
    <text evidence="1">Belongs to the type-I restriction system S methylase family.</text>
</comment>
<dbReference type="InterPro" id="IPR000055">
    <property type="entry name" value="Restrct_endonuc_typeI_TRD"/>
</dbReference>
<dbReference type="CDD" id="cd16961">
    <property type="entry name" value="RMtype1_S_TRD-CR_like"/>
    <property type="match status" value="1"/>
</dbReference>
<dbReference type="InterPro" id="IPR052021">
    <property type="entry name" value="Type-I_RS_S_subunit"/>
</dbReference>
<sequence>MPNKDRNIPKRRFKEFENADAWELRKLGEVAEINPKSQIPEKFEYVDLESVVGTSLISHRTVRAESAPSRAQRLALPGDIFYQTVRPYQKNNYLFDLSDDNYVFSTGYAQLRPKIDDRYLMIKIQDDGFVKEVLDRCTGTSYPAINSKDLSQISIDVPTSLPEQEAIGTFFSTLDRQITLHQRKLDKLKSVKQAYLSEMFPAEGERVPKRRFPGFTDDWELRKLGEISTHRGGTAIENHFSEDGKYKVISIGSYGLDNKYIDQKIRAVENEVTRSKVVNKNELTMVLNDKTANGNIIGRCLLIEADDEFVINQRTEIISFNSVIYPKFAYVVLNGVFREQVKKIVQGGTQIYVNYSSVEQLYLSLPSLPEQEAIGTFFSTLDRHITLHQRKLEKLKNLKKALLNELFV</sequence>
<dbReference type="Proteomes" id="UP000069526">
    <property type="component" value="Unassembled WGS sequence"/>
</dbReference>
<dbReference type="PANTHER" id="PTHR30408:SF12">
    <property type="entry name" value="TYPE I RESTRICTION ENZYME MJAVIII SPECIFICITY SUBUNIT"/>
    <property type="match status" value="1"/>
</dbReference>
<evidence type="ECO:0000259" key="4">
    <source>
        <dbReference type="Pfam" id="PF01420"/>
    </source>
</evidence>
<organism evidence="5 6">
    <name type="scientific">Streptococcus suis</name>
    <dbReference type="NCBI Taxonomy" id="1307"/>
    <lineage>
        <taxon>Bacteria</taxon>
        <taxon>Bacillati</taxon>
        <taxon>Bacillota</taxon>
        <taxon>Bacilli</taxon>
        <taxon>Lactobacillales</taxon>
        <taxon>Streptococcaceae</taxon>
        <taxon>Streptococcus</taxon>
    </lineage>
</organism>
<feature type="domain" description="Type I restriction modification DNA specificity" evidence="4">
    <location>
        <begin position="21"/>
        <end position="189"/>
    </location>
</feature>
<dbReference type="InterPro" id="IPR044946">
    <property type="entry name" value="Restrct_endonuc_typeI_TRD_sf"/>
</dbReference>
<proteinExistence type="inferred from homology"/>
<evidence type="ECO:0000256" key="2">
    <source>
        <dbReference type="ARBA" id="ARBA00022747"/>
    </source>
</evidence>
<evidence type="ECO:0000256" key="1">
    <source>
        <dbReference type="ARBA" id="ARBA00010923"/>
    </source>
</evidence>
<evidence type="ECO:0000313" key="6">
    <source>
        <dbReference type="Proteomes" id="UP000069526"/>
    </source>
</evidence>
<dbReference type="PANTHER" id="PTHR30408">
    <property type="entry name" value="TYPE-1 RESTRICTION ENZYME ECOKI SPECIFICITY PROTEIN"/>
    <property type="match status" value="1"/>
</dbReference>
<protein>
    <submittedName>
        <fullName evidence="5">Type I restriction modification DNA specificity domain-containing protein</fullName>
    </submittedName>
</protein>
<feature type="domain" description="Type I restriction modification DNA specificity" evidence="4">
    <location>
        <begin position="217"/>
        <end position="396"/>
    </location>
</feature>
<dbReference type="SUPFAM" id="SSF116734">
    <property type="entry name" value="DNA methylase specificity domain"/>
    <property type="match status" value="2"/>
</dbReference>
<dbReference type="GO" id="GO:0003677">
    <property type="term" value="F:DNA binding"/>
    <property type="evidence" value="ECO:0007669"/>
    <property type="project" value="UniProtKB-KW"/>
</dbReference>
<evidence type="ECO:0000313" key="5">
    <source>
        <dbReference type="EMBL" id="CYW16950.1"/>
    </source>
</evidence>
<gene>
    <name evidence="5" type="primary">hsdS_2</name>
    <name evidence="5" type="ORF">ERS132539_00653</name>
</gene>
<name>A0A0Z8MXS7_STRSU</name>
<keyword evidence="2" id="KW-0680">Restriction system</keyword>
<dbReference type="GO" id="GO:0009307">
    <property type="term" value="P:DNA restriction-modification system"/>
    <property type="evidence" value="ECO:0007669"/>
    <property type="project" value="UniProtKB-KW"/>
</dbReference>
<dbReference type="Gene3D" id="3.90.220.20">
    <property type="entry name" value="DNA methylase specificity domains"/>
    <property type="match status" value="2"/>
</dbReference>